<evidence type="ECO:0000313" key="2">
    <source>
        <dbReference type="EMBL" id="KAJ7028517.1"/>
    </source>
</evidence>
<reference evidence="2" key="1">
    <citation type="submission" date="2023-03" db="EMBL/GenBank/DDBJ databases">
        <title>Massive genome expansion in bonnet fungi (Mycena s.s.) driven by repeated elements and novel gene families across ecological guilds.</title>
        <authorList>
            <consortium name="Lawrence Berkeley National Laboratory"/>
            <person name="Harder C.B."/>
            <person name="Miyauchi S."/>
            <person name="Viragh M."/>
            <person name="Kuo A."/>
            <person name="Thoen E."/>
            <person name="Andreopoulos B."/>
            <person name="Lu D."/>
            <person name="Skrede I."/>
            <person name="Drula E."/>
            <person name="Henrissat B."/>
            <person name="Morin E."/>
            <person name="Kohler A."/>
            <person name="Barry K."/>
            <person name="LaButti K."/>
            <person name="Morin E."/>
            <person name="Salamov A."/>
            <person name="Lipzen A."/>
            <person name="Mereny Z."/>
            <person name="Hegedus B."/>
            <person name="Baldrian P."/>
            <person name="Stursova M."/>
            <person name="Weitz H."/>
            <person name="Taylor A."/>
            <person name="Grigoriev I.V."/>
            <person name="Nagy L.G."/>
            <person name="Martin F."/>
            <person name="Kauserud H."/>
        </authorList>
    </citation>
    <scope>NUCLEOTIDE SEQUENCE</scope>
    <source>
        <strain evidence="2">CBHHK200</strain>
    </source>
</reference>
<comment type="caution">
    <text evidence="2">The sequence shown here is derived from an EMBL/GenBank/DDBJ whole genome shotgun (WGS) entry which is preliminary data.</text>
</comment>
<dbReference type="PANTHER" id="PTHR31694:SF26">
    <property type="entry name" value="OS05G0151100 PROTEIN"/>
    <property type="match status" value="1"/>
</dbReference>
<feature type="chain" id="PRO_5041929538" evidence="1">
    <location>
        <begin position="21"/>
        <end position="301"/>
    </location>
</feature>
<feature type="signal peptide" evidence="1">
    <location>
        <begin position="1"/>
        <end position="20"/>
    </location>
</feature>
<evidence type="ECO:0000256" key="1">
    <source>
        <dbReference type="SAM" id="SignalP"/>
    </source>
</evidence>
<dbReference type="InterPro" id="IPR009078">
    <property type="entry name" value="Ferritin-like_SF"/>
</dbReference>
<dbReference type="SUPFAM" id="SSF47240">
    <property type="entry name" value="Ferritin-like"/>
    <property type="match status" value="1"/>
</dbReference>
<organism evidence="2 3">
    <name type="scientific">Mycena alexandri</name>
    <dbReference type="NCBI Taxonomy" id="1745969"/>
    <lineage>
        <taxon>Eukaryota</taxon>
        <taxon>Fungi</taxon>
        <taxon>Dikarya</taxon>
        <taxon>Basidiomycota</taxon>
        <taxon>Agaricomycotina</taxon>
        <taxon>Agaricomycetes</taxon>
        <taxon>Agaricomycetidae</taxon>
        <taxon>Agaricales</taxon>
        <taxon>Marasmiineae</taxon>
        <taxon>Mycenaceae</taxon>
        <taxon>Mycena</taxon>
    </lineage>
</organism>
<dbReference type="Proteomes" id="UP001218188">
    <property type="component" value="Unassembled WGS sequence"/>
</dbReference>
<keyword evidence="1" id="KW-0732">Signal</keyword>
<proteinExistence type="predicted"/>
<sequence>MYSTILTALLALSSTQRVSALPARRAITDPEVLNFALTLEHLEATFYKDSLAKFSEADFSAAGYPDWTRGRFVQIQQHESTHVDFLTTALETAGAPAVQACEYDFPVTDVHSFVNLARVLEEVGTNAYTGGAQLIDNKDYLTAAASILAVEARHEAWISSAVFKASAWDTAFETPLLPNAVYSLAAPFIKSCPAANANSLPALKPYPALAFADANPRAGHTAGLTFAAPKDSAGLFVAFVSGPGAPVFVPIHDGNQVAIPKDLRGFVFCFVTNDGAKLDDSTTVAGPAILNVEFDSRGNVV</sequence>
<dbReference type="Gene3D" id="1.20.1260.10">
    <property type="match status" value="1"/>
</dbReference>
<accession>A0AAD6SJR0</accession>
<evidence type="ECO:0000313" key="3">
    <source>
        <dbReference type="Proteomes" id="UP001218188"/>
    </source>
</evidence>
<dbReference type="InterPro" id="IPR012347">
    <property type="entry name" value="Ferritin-like"/>
</dbReference>
<dbReference type="PANTHER" id="PTHR31694">
    <property type="entry name" value="DESICCATION-LIKE PROTEIN"/>
    <property type="match status" value="1"/>
</dbReference>
<dbReference type="InterPro" id="IPR052965">
    <property type="entry name" value="Pigment-catalase-like"/>
</dbReference>
<dbReference type="CDD" id="cd00657">
    <property type="entry name" value="Ferritin_like"/>
    <property type="match status" value="1"/>
</dbReference>
<protein>
    <submittedName>
        <fullName evidence="2">Ferritin-like domain-containing protein</fullName>
    </submittedName>
</protein>
<dbReference type="AlphaFoldDB" id="A0AAD6SJR0"/>
<dbReference type="Pfam" id="PF13668">
    <property type="entry name" value="Ferritin_2"/>
    <property type="match status" value="1"/>
</dbReference>
<dbReference type="EMBL" id="JARJCM010000111">
    <property type="protein sequence ID" value="KAJ7028517.1"/>
    <property type="molecule type" value="Genomic_DNA"/>
</dbReference>
<keyword evidence="3" id="KW-1185">Reference proteome</keyword>
<name>A0AAD6SJR0_9AGAR</name>
<gene>
    <name evidence="2" type="ORF">C8F04DRAFT_1118947</name>
</gene>